<evidence type="ECO:0000313" key="9">
    <source>
        <dbReference type="Proteomes" id="UP000307000"/>
    </source>
</evidence>
<dbReference type="InterPro" id="IPR015797">
    <property type="entry name" value="NUDIX_hydrolase-like_dom_sf"/>
</dbReference>
<name>A0A5B7WXH0_9MICC</name>
<dbReference type="GO" id="GO:0046872">
    <property type="term" value="F:metal ion binding"/>
    <property type="evidence" value="ECO:0007669"/>
    <property type="project" value="UniProtKB-KW"/>
</dbReference>
<evidence type="ECO:0000259" key="7">
    <source>
        <dbReference type="PROSITE" id="PS51462"/>
    </source>
</evidence>
<dbReference type="AlphaFoldDB" id="A0A5B7WXH0"/>
<evidence type="ECO:0000256" key="3">
    <source>
        <dbReference type="ARBA" id="ARBA00022723"/>
    </source>
</evidence>
<gene>
    <name evidence="8" type="ORF">GcLGCM259_2241</name>
</gene>
<keyword evidence="3" id="KW-0479">Metal-binding</keyword>
<dbReference type="PANTHER" id="PTHR12318:SF0">
    <property type="entry name" value="ACYL-COENZYME A DIPHOSPHATASE NUDT19"/>
    <property type="match status" value="1"/>
</dbReference>
<dbReference type="SUPFAM" id="SSF55811">
    <property type="entry name" value="Nudix"/>
    <property type="match status" value="1"/>
</dbReference>
<keyword evidence="6" id="KW-0464">Manganese</keyword>
<proteinExistence type="predicted"/>
<reference evidence="8 9" key="1">
    <citation type="submission" date="2018-12" db="EMBL/GenBank/DDBJ databases">
        <title>Complete Genome Sequence of Glutamicibacter creatinolyticus strain LGCM259,isolated from an abscess of a 12-year-old mare in Italy.</title>
        <authorList>
            <person name="Santos R.G."/>
            <person name="Silva A.L."/>
            <person name="Seyffert N."/>
            <person name="Castro T.L.P."/>
            <person name="Attili A.R."/>
            <person name="Rifici C."/>
            <person name="Mazzullo G."/>
            <person name="Brenig B."/>
            <person name="Venanzi F."/>
            <person name="Azevedo V."/>
        </authorList>
    </citation>
    <scope>NUCLEOTIDE SEQUENCE [LARGE SCALE GENOMIC DNA]</scope>
    <source>
        <strain evidence="8 9">LGCM 259</strain>
    </source>
</reference>
<keyword evidence="5" id="KW-0460">Magnesium</keyword>
<organism evidence="8 9">
    <name type="scientific">Glutamicibacter creatinolyticus</name>
    <dbReference type="NCBI Taxonomy" id="162496"/>
    <lineage>
        <taxon>Bacteria</taxon>
        <taxon>Bacillati</taxon>
        <taxon>Actinomycetota</taxon>
        <taxon>Actinomycetes</taxon>
        <taxon>Micrococcales</taxon>
        <taxon>Micrococcaceae</taxon>
        <taxon>Glutamicibacter</taxon>
    </lineage>
</organism>
<evidence type="ECO:0000256" key="2">
    <source>
        <dbReference type="ARBA" id="ARBA00001946"/>
    </source>
</evidence>
<evidence type="ECO:0000256" key="6">
    <source>
        <dbReference type="ARBA" id="ARBA00023211"/>
    </source>
</evidence>
<keyword evidence="4" id="KW-0378">Hydrolase</keyword>
<dbReference type="KEGG" id="gcr:GcLGCM259_2241"/>
<feature type="domain" description="Nudix hydrolase" evidence="7">
    <location>
        <begin position="10"/>
        <end position="177"/>
    </location>
</feature>
<evidence type="ECO:0000313" key="8">
    <source>
        <dbReference type="EMBL" id="QCY47950.1"/>
    </source>
</evidence>
<evidence type="ECO:0000256" key="4">
    <source>
        <dbReference type="ARBA" id="ARBA00022801"/>
    </source>
</evidence>
<dbReference type="EMBL" id="CP034412">
    <property type="protein sequence ID" value="QCY47950.1"/>
    <property type="molecule type" value="Genomic_DNA"/>
</dbReference>
<sequence length="279" mass="31220">MTFGSRTPRKARRASSVCLVRDDNDGLQTYLSYRAGESPLGTVAFPGGSVEADDFSELQWFGPSLGAWSAKMGVLDQRLVRSHVVCAIRELFEETGILLAGADEQTVAEAGEPEEWMAAREAIAGQDLQFSSFLARRGLGVRTDLLRPVAHWVSPNFALRRFDTWYFSAAVPQGQSTSLLRAKGRWAQWCNAREVIAQRHGSWLGDLVDQPDTRELPFSQITYPAVEMIMEQLAESNGAIAYLARLRSLQAQHPNLLEREERYLLEVVTSDDGDLDDWR</sequence>
<dbReference type="PANTHER" id="PTHR12318">
    <property type="entry name" value="TESTOSTERONE-REGULATED PROTEIN RP2"/>
    <property type="match status" value="1"/>
</dbReference>
<dbReference type="Gene3D" id="3.90.79.10">
    <property type="entry name" value="Nucleoside Triphosphate Pyrophosphohydrolase"/>
    <property type="match status" value="1"/>
</dbReference>
<evidence type="ECO:0000256" key="1">
    <source>
        <dbReference type="ARBA" id="ARBA00001936"/>
    </source>
</evidence>
<dbReference type="GO" id="GO:0016818">
    <property type="term" value="F:hydrolase activity, acting on acid anhydrides, in phosphorus-containing anhydrides"/>
    <property type="evidence" value="ECO:0007669"/>
    <property type="project" value="InterPro"/>
</dbReference>
<comment type="cofactor">
    <cofactor evidence="1">
        <name>Mn(2+)</name>
        <dbReference type="ChEBI" id="CHEBI:29035"/>
    </cofactor>
</comment>
<dbReference type="InterPro" id="IPR039121">
    <property type="entry name" value="NUDT19"/>
</dbReference>
<dbReference type="PROSITE" id="PS51462">
    <property type="entry name" value="NUDIX"/>
    <property type="match status" value="1"/>
</dbReference>
<protein>
    <submittedName>
        <fullName evidence="8">NUDIX domain protein</fullName>
    </submittedName>
</protein>
<evidence type="ECO:0000256" key="5">
    <source>
        <dbReference type="ARBA" id="ARBA00022842"/>
    </source>
</evidence>
<keyword evidence="9" id="KW-1185">Reference proteome</keyword>
<dbReference type="InterPro" id="IPR000086">
    <property type="entry name" value="NUDIX_hydrolase_dom"/>
</dbReference>
<comment type="cofactor">
    <cofactor evidence="2">
        <name>Mg(2+)</name>
        <dbReference type="ChEBI" id="CHEBI:18420"/>
    </cofactor>
</comment>
<accession>A0A5B7WXH0</accession>
<dbReference type="Proteomes" id="UP000307000">
    <property type="component" value="Chromosome"/>
</dbReference>